<proteinExistence type="evidence at transcript level"/>
<dbReference type="AlphaFoldDB" id="A0A5B9G9V2"/>
<dbReference type="InterPro" id="IPR006170">
    <property type="entry name" value="PBP/GOBP"/>
</dbReference>
<feature type="disulfide bond" evidence="3">
    <location>
        <begin position="73"/>
        <end position="131"/>
    </location>
</feature>
<comment type="similarity">
    <text evidence="1">Belongs to the PBP/GOBP family.</text>
</comment>
<organism evidence="5">
    <name type="scientific">Conogethes pinicolalis</name>
    <dbReference type="NCBI Taxonomy" id="1178461"/>
    <lineage>
        <taxon>Eukaryota</taxon>
        <taxon>Metazoa</taxon>
        <taxon>Ecdysozoa</taxon>
        <taxon>Arthropoda</taxon>
        <taxon>Hexapoda</taxon>
        <taxon>Insecta</taxon>
        <taxon>Pterygota</taxon>
        <taxon>Neoptera</taxon>
        <taxon>Endopterygota</taxon>
        <taxon>Lepidoptera</taxon>
        <taxon>Glossata</taxon>
        <taxon>Ditrysia</taxon>
        <taxon>Pyraloidea</taxon>
        <taxon>Crambidae</taxon>
        <taxon>Spilomelinae</taxon>
        <taxon>Conogethes</taxon>
    </lineage>
</organism>
<dbReference type="PIRSF" id="PIRSF015604">
    <property type="entry name" value="Odorant/phero_bd"/>
    <property type="match status" value="1"/>
</dbReference>
<feature type="chain" id="PRO_5022973551" evidence="4">
    <location>
        <begin position="24"/>
        <end position="167"/>
    </location>
</feature>
<dbReference type="EMBL" id="MK458335">
    <property type="protein sequence ID" value="QEE82694.1"/>
    <property type="molecule type" value="mRNA"/>
</dbReference>
<feature type="disulfide bond" evidence="3">
    <location>
        <begin position="42"/>
        <end position="77"/>
    </location>
</feature>
<name>A0A5B9G9V2_9NEOP</name>
<feature type="disulfide bond" evidence="3">
    <location>
        <begin position="120"/>
        <end position="140"/>
    </location>
</feature>
<evidence type="ECO:0000256" key="1">
    <source>
        <dbReference type="ARBA" id="ARBA00008098"/>
    </source>
</evidence>
<dbReference type="GO" id="GO:0005549">
    <property type="term" value="F:odorant binding"/>
    <property type="evidence" value="ECO:0007669"/>
    <property type="project" value="InterPro"/>
</dbReference>
<dbReference type="InterPro" id="IPR006072">
    <property type="entry name" value="Odorant/phero-bd_Lep"/>
</dbReference>
<dbReference type="SUPFAM" id="SSF47565">
    <property type="entry name" value="Insect pheromone/odorant-binding proteins"/>
    <property type="match status" value="1"/>
</dbReference>
<evidence type="ECO:0000256" key="3">
    <source>
        <dbReference type="PIRSR" id="PIRSR015604-1"/>
    </source>
</evidence>
<sequence>MVSDGRLVLAVCVVAAAGGLVAGDHKIMTDVTLGFGQALEHCREESGLTEDKMEEFFHIWHQEFKFVDRELGCALHCMSKYFNLITDANKLHHENTDKFIRSFPNGEVLASKLVSLIHECEKQFEEVEDHCMRTLRIGECIRDSCLQRSLAPTMEMLLAEFIMQSET</sequence>
<keyword evidence="3" id="KW-1015">Disulfide bond</keyword>
<gene>
    <name evidence="5" type="primary">GOBP1</name>
</gene>
<evidence type="ECO:0000256" key="2">
    <source>
        <dbReference type="ARBA" id="ARBA00022448"/>
    </source>
</evidence>
<dbReference type="PRINTS" id="PR00484">
    <property type="entry name" value="PBPGOBP"/>
</dbReference>
<evidence type="ECO:0000313" key="5">
    <source>
        <dbReference type="EMBL" id="QEE82694.1"/>
    </source>
</evidence>
<protein>
    <submittedName>
        <fullName evidence="5">General odorant binding protein 1</fullName>
    </submittedName>
</protein>
<keyword evidence="2" id="KW-0813">Transport</keyword>
<dbReference type="CDD" id="cd23992">
    <property type="entry name" value="PBP_GOBP"/>
    <property type="match status" value="1"/>
</dbReference>
<accession>A0A5B9G9V2</accession>
<dbReference type="InterPro" id="IPR036728">
    <property type="entry name" value="PBP_GOBP_sf"/>
</dbReference>
<evidence type="ECO:0000256" key="4">
    <source>
        <dbReference type="SAM" id="SignalP"/>
    </source>
</evidence>
<keyword evidence="4" id="KW-0732">Signal</keyword>
<dbReference type="Pfam" id="PF01395">
    <property type="entry name" value="PBP_GOBP"/>
    <property type="match status" value="1"/>
</dbReference>
<feature type="signal peptide" evidence="4">
    <location>
        <begin position="1"/>
        <end position="23"/>
    </location>
</feature>
<dbReference type="SMART" id="SM00708">
    <property type="entry name" value="PhBP"/>
    <property type="match status" value="1"/>
</dbReference>
<reference evidence="5" key="1">
    <citation type="submission" date="2019-01" db="EMBL/GenBank/DDBJ databases">
        <title>Antennal transcriptome and differential expression of olfactory genes in the Conogethes pinicolalis (Lepidoptera: Crambidae).</title>
        <authorList>
            <person name="Jing D."/>
            <person name="Zhang T."/>
            <person name="Wang Z."/>
            <person name="He K."/>
            <person name="Bai S."/>
        </authorList>
    </citation>
    <scope>NUCLEOTIDE SEQUENCE</scope>
</reference>
<dbReference type="Gene3D" id="1.10.238.20">
    <property type="entry name" value="Pheromone/general odorant binding protein domain"/>
    <property type="match status" value="1"/>
</dbReference>